<protein>
    <submittedName>
        <fullName evidence="1">Uncharacterized protein</fullName>
    </submittedName>
</protein>
<keyword evidence="2" id="KW-1185">Reference proteome</keyword>
<dbReference type="Proteomes" id="UP001362999">
    <property type="component" value="Unassembled WGS sequence"/>
</dbReference>
<comment type="caution">
    <text evidence="1">The sequence shown here is derived from an EMBL/GenBank/DDBJ whole genome shotgun (WGS) entry which is preliminary data.</text>
</comment>
<reference evidence="1 2" key="1">
    <citation type="journal article" date="2024" name="J Genomics">
        <title>Draft genome sequencing and assembly of Favolaschia claudopus CIRM-BRFM 2984 isolated from oak limbs.</title>
        <authorList>
            <person name="Navarro D."/>
            <person name="Drula E."/>
            <person name="Chaduli D."/>
            <person name="Cazenave R."/>
            <person name="Ahrendt S."/>
            <person name="Wang J."/>
            <person name="Lipzen A."/>
            <person name="Daum C."/>
            <person name="Barry K."/>
            <person name="Grigoriev I.V."/>
            <person name="Favel A."/>
            <person name="Rosso M.N."/>
            <person name="Martin F."/>
        </authorList>
    </citation>
    <scope>NUCLEOTIDE SEQUENCE [LARGE SCALE GENOMIC DNA]</scope>
    <source>
        <strain evidence="1 2">CIRM-BRFM 2984</strain>
    </source>
</reference>
<organism evidence="1 2">
    <name type="scientific">Favolaschia claudopus</name>
    <dbReference type="NCBI Taxonomy" id="2862362"/>
    <lineage>
        <taxon>Eukaryota</taxon>
        <taxon>Fungi</taxon>
        <taxon>Dikarya</taxon>
        <taxon>Basidiomycota</taxon>
        <taxon>Agaricomycotina</taxon>
        <taxon>Agaricomycetes</taxon>
        <taxon>Agaricomycetidae</taxon>
        <taxon>Agaricales</taxon>
        <taxon>Marasmiineae</taxon>
        <taxon>Mycenaceae</taxon>
        <taxon>Favolaschia</taxon>
    </lineage>
</organism>
<proteinExistence type="predicted"/>
<dbReference type="AlphaFoldDB" id="A0AAW0BXQ7"/>
<name>A0AAW0BXQ7_9AGAR</name>
<evidence type="ECO:0000313" key="1">
    <source>
        <dbReference type="EMBL" id="KAK7031644.1"/>
    </source>
</evidence>
<gene>
    <name evidence="1" type="ORF">R3P38DRAFT_2924941</name>
</gene>
<evidence type="ECO:0000313" key="2">
    <source>
        <dbReference type="Proteomes" id="UP001362999"/>
    </source>
</evidence>
<accession>A0AAW0BXQ7</accession>
<dbReference type="EMBL" id="JAWWNJ010000024">
    <property type="protein sequence ID" value="KAK7031644.1"/>
    <property type="molecule type" value="Genomic_DNA"/>
</dbReference>
<sequence length="79" mass="9294">MVPHEYPDELTTTETALTLYSRSLQAYTLRLWTESLKAAEERREHAYQHHTCCTGDLSLRRTRGRQRRTRSATTRLTLT</sequence>